<organism evidence="2">
    <name type="scientific">Cuerna arida</name>
    <dbReference type="NCBI Taxonomy" id="1464854"/>
    <lineage>
        <taxon>Eukaryota</taxon>
        <taxon>Metazoa</taxon>
        <taxon>Ecdysozoa</taxon>
        <taxon>Arthropoda</taxon>
        <taxon>Hexapoda</taxon>
        <taxon>Insecta</taxon>
        <taxon>Pterygota</taxon>
        <taxon>Neoptera</taxon>
        <taxon>Paraneoptera</taxon>
        <taxon>Hemiptera</taxon>
        <taxon>Auchenorrhyncha</taxon>
        <taxon>Membracoidea</taxon>
        <taxon>Cicadellidae</taxon>
        <taxon>Cicadellinae</taxon>
        <taxon>Proconiini</taxon>
        <taxon>Cuerna</taxon>
    </lineage>
</organism>
<proteinExistence type="predicted"/>
<dbReference type="PANTHER" id="PTHR14407:SF9">
    <property type="entry name" value="BLOC-3 COMPLEX MEMBER HPS4"/>
    <property type="match status" value="1"/>
</dbReference>
<evidence type="ECO:0000313" key="2">
    <source>
        <dbReference type="EMBL" id="JAS46851.1"/>
    </source>
</evidence>
<dbReference type="AlphaFoldDB" id="A0A1B6F9H2"/>
<feature type="non-terminal residue" evidence="2">
    <location>
        <position position="209"/>
    </location>
</feature>
<dbReference type="InterPro" id="IPR026091">
    <property type="entry name" value="HPS4"/>
</dbReference>
<dbReference type="EMBL" id="GECZ01022918">
    <property type="protein sequence ID" value="JAS46851.1"/>
    <property type="molecule type" value="Transcribed_RNA"/>
</dbReference>
<dbReference type="GO" id="GO:0006605">
    <property type="term" value="P:protein targeting"/>
    <property type="evidence" value="ECO:0007669"/>
    <property type="project" value="TreeGrafter"/>
</dbReference>
<dbReference type="GO" id="GO:0005765">
    <property type="term" value="C:lysosomal membrane"/>
    <property type="evidence" value="ECO:0007669"/>
    <property type="project" value="TreeGrafter"/>
</dbReference>
<dbReference type="GO" id="GO:0031410">
    <property type="term" value="C:cytoplasmic vesicle"/>
    <property type="evidence" value="ECO:0007669"/>
    <property type="project" value="TreeGrafter"/>
</dbReference>
<sequence>SIGYCSLRTLNAEMYANDMCSTIDRYCSLGTLNTEEGSEIEQLRPYYNTICDPNFPLFHRSGLPASQALYDSRVTHHYRELSEETKQDKNMVPLTELGSRKPNMTIPLTPLMAKLSLLAMEQHGGESTSPSPAPRPPRPMKRSRAQRERQRKYVEPLQENVLYICGYQDMTLLLVLDPATSQDPDQIHALWQMSVSSLSELETHLHHCL</sequence>
<dbReference type="GO" id="GO:0031267">
    <property type="term" value="F:small GTPase binding"/>
    <property type="evidence" value="ECO:0007669"/>
    <property type="project" value="TreeGrafter"/>
</dbReference>
<accession>A0A1B6F9H2</accession>
<gene>
    <name evidence="2" type="ORF">g.8416</name>
</gene>
<evidence type="ECO:0000256" key="1">
    <source>
        <dbReference type="SAM" id="MobiDB-lite"/>
    </source>
</evidence>
<feature type="non-terminal residue" evidence="2">
    <location>
        <position position="1"/>
    </location>
</feature>
<protein>
    <submittedName>
        <fullName evidence="2">Uncharacterized protein</fullName>
    </submittedName>
</protein>
<reference evidence="2" key="1">
    <citation type="submission" date="2015-11" db="EMBL/GenBank/DDBJ databases">
        <title>De novo transcriptome assembly of four potential Pierce s Disease insect vectors from Arizona vineyards.</title>
        <authorList>
            <person name="Tassone E.E."/>
        </authorList>
    </citation>
    <scope>NUCLEOTIDE SEQUENCE</scope>
</reference>
<dbReference type="GO" id="GO:0005085">
    <property type="term" value="F:guanyl-nucleotide exchange factor activity"/>
    <property type="evidence" value="ECO:0007669"/>
    <property type="project" value="TreeGrafter"/>
</dbReference>
<feature type="region of interest" description="Disordered" evidence="1">
    <location>
        <begin position="122"/>
        <end position="151"/>
    </location>
</feature>
<dbReference type="GO" id="GO:0031085">
    <property type="term" value="C:BLOC-3 complex"/>
    <property type="evidence" value="ECO:0007669"/>
    <property type="project" value="TreeGrafter"/>
</dbReference>
<dbReference type="PANTHER" id="PTHR14407">
    <property type="entry name" value="HERMANSKY-PUDLAK SYNDROME 4 PROTEIN LIGHT-EAR PROTEIN-RELATED"/>
    <property type="match status" value="1"/>
</dbReference>
<name>A0A1B6F9H2_9HEMI</name>